<feature type="signal peptide" evidence="1">
    <location>
        <begin position="1"/>
        <end position="22"/>
    </location>
</feature>
<accession>A0A1S3I455</accession>
<evidence type="ECO:0000313" key="2">
    <source>
        <dbReference type="Proteomes" id="UP000085678"/>
    </source>
</evidence>
<proteinExistence type="predicted"/>
<evidence type="ECO:0000313" key="3">
    <source>
        <dbReference type="RefSeq" id="XP_013392611.1"/>
    </source>
</evidence>
<organism evidence="2 3">
    <name type="scientific">Lingula anatina</name>
    <name type="common">Brachiopod</name>
    <name type="synonym">Lingula unguis</name>
    <dbReference type="NCBI Taxonomy" id="7574"/>
    <lineage>
        <taxon>Eukaryota</taxon>
        <taxon>Metazoa</taxon>
        <taxon>Spiralia</taxon>
        <taxon>Lophotrochozoa</taxon>
        <taxon>Brachiopoda</taxon>
        <taxon>Linguliformea</taxon>
        <taxon>Lingulata</taxon>
        <taxon>Lingulida</taxon>
        <taxon>Linguloidea</taxon>
        <taxon>Lingulidae</taxon>
        <taxon>Lingula</taxon>
    </lineage>
</organism>
<keyword evidence="2" id="KW-1185">Reference proteome</keyword>
<name>A0A1S3I455_LINAN</name>
<dbReference type="Proteomes" id="UP000085678">
    <property type="component" value="Unplaced"/>
</dbReference>
<sequence length="195" mass="21698">MLPTPIVSIVLVSSFLIKGFSAEHPFFEMDLSLGAQSTASTSQRAKNLRNHCEELVGGSCSAVVFLEGATGLDVGISYSYDTYRRSGWVGQYWYFVMKQWTKQTPKEGISSEVFNALLVYFTMLSEGSANNRASFVRKRLVEVTGVSSIAIVCYRLGEAGSWSCPNEISQTYFGHTYALKSVLNMQHMCSGWMYL</sequence>
<dbReference type="AlphaFoldDB" id="A0A1S3I455"/>
<evidence type="ECO:0000256" key="1">
    <source>
        <dbReference type="SAM" id="SignalP"/>
    </source>
</evidence>
<reference evidence="3" key="1">
    <citation type="submission" date="2025-08" db="UniProtKB">
        <authorList>
            <consortium name="RefSeq"/>
        </authorList>
    </citation>
    <scope>IDENTIFICATION</scope>
    <source>
        <tissue evidence="3">Gonads</tissue>
    </source>
</reference>
<protein>
    <submittedName>
        <fullName evidence="3">Uncharacterized protein LOC106160533</fullName>
    </submittedName>
</protein>
<dbReference type="RefSeq" id="XP_013392611.1">
    <property type="nucleotide sequence ID" value="XM_013537157.1"/>
</dbReference>
<dbReference type="InParanoid" id="A0A1S3I455"/>
<keyword evidence="1" id="KW-0732">Signal</keyword>
<dbReference type="KEGG" id="lak:106160533"/>
<feature type="chain" id="PRO_5010219071" evidence="1">
    <location>
        <begin position="23"/>
        <end position="195"/>
    </location>
</feature>
<gene>
    <name evidence="3" type="primary">LOC106160533</name>
</gene>
<dbReference type="GeneID" id="106160533"/>